<dbReference type="Pfam" id="PF03078">
    <property type="entry name" value="ATHILA"/>
    <property type="match status" value="1"/>
</dbReference>
<dbReference type="InterPro" id="IPR004312">
    <property type="entry name" value="ATHILA_Orf1_C"/>
</dbReference>
<dbReference type="AlphaFoldDB" id="A0AAD8SJA8"/>
<evidence type="ECO:0000259" key="2">
    <source>
        <dbReference type="Pfam" id="PF03078"/>
    </source>
</evidence>
<gene>
    <name evidence="3" type="ORF">QYE76_071031</name>
</gene>
<feature type="compositionally biased region" description="Basic and acidic residues" evidence="1">
    <location>
        <begin position="1"/>
        <end position="13"/>
    </location>
</feature>
<feature type="region of interest" description="Disordered" evidence="1">
    <location>
        <begin position="353"/>
        <end position="390"/>
    </location>
</feature>
<accession>A0AAD8SJA8</accession>
<feature type="region of interest" description="Disordered" evidence="1">
    <location>
        <begin position="710"/>
        <end position="736"/>
    </location>
</feature>
<dbReference type="EMBL" id="JAUUTY010000004">
    <property type="protein sequence ID" value="KAK1653226.1"/>
    <property type="molecule type" value="Genomic_DNA"/>
</dbReference>
<evidence type="ECO:0000256" key="1">
    <source>
        <dbReference type="SAM" id="MobiDB-lite"/>
    </source>
</evidence>
<feature type="region of interest" description="Disordered" evidence="1">
    <location>
        <begin position="158"/>
        <end position="257"/>
    </location>
</feature>
<name>A0AAD8SJA8_LOLMU</name>
<evidence type="ECO:0000313" key="3">
    <source>
        <dbReference type="EMBL" id="KAK1653226.1"/>
    </source>
</evidence>
<comment type="caution">
    <text evidence="3">The sequence shown here is derived from an EMBL/GenBank/DDBJ whole genome shotgun (WGS) entry which is preliminary data.</text>
</comment>
<feature type="domain" description="Arabidopsis retrotransposon Orf1 C-terminal" evidence="2">
    <location>
        <begin position="412"/>
        <end position="570"/>
    </location>
</feature>
<reference evidence="3" key="1">
    <citation type="submission" date="2023-07" db="EMBL/GenBank/DDBJ databases">
        <title>A chromosome-level genome assembly of Lolium multiflorum.</title>
        <authorList>
            <person name="Chen Y."/>
            <person name="Copetti D."/>
            <person name="Kolliker R."/>
            <person name="Studer B."/>
        </authorList>
    </citation>
    <scope>NUCLEOTIDE SEQUENCE</scope>
    <source>
        <strain evidence="3">02402/16</strain>
        <tissue evidence="3">Leaf</tissue>
    </source>
</reference>
<feature type="compositionally biased region" description="Basic and acidic residues" evidence="1">
    <location>
        <begin position="246"/>
        <end position="257"/>
    </location>
</feature>
<organism evidence="3 4">
    <name type="scientific">Lolium multiflorum</name>
    <name type="common">Italian ryegrass</name>
    <name type="synonym">Lolium perenne subsp. multiflorum</name>
    <dbReference type="NCBI Taxonomy" id="4521"/>
    <lineage>
        <taxon>Eukaryota</taxon>
        <taxon>Viridiplantae</taxon>
        <taxon>Streptophyta</taxon>
        <taxon>Embryophyta</taxon>
        <taxon>Tracheophyta</taxon>
        <taxon>Spermatophyta</taxon>
        <taxon>Magnoliopsida</taxon>
        <taxon>Liliopsida</taxon>
        <taxon>Poales</taxon>
        <taxon>Poaceae</taxon>
        <taxon>BOP clade</taxon>
        <taxon>Pooideae</taxon>
        <taxon>Poodae</taxon>
        <taxon>Poeae</taxon>
        <taxon>Poeae Chloroplast Group 2 (Poeae type)</taxon>
        <taxon>Loliodinae</taxon>
        <taxon>Loliinae</taxon>
        <taxon>Lolium</taxon>
    </lineage>
</organism>
<keyword evidence="4" id="KW-1185">Reference proteome</keyword>
<evidence type="ECO:0000313" key="4">
    <source>
        <dbReference type="Proteomes" id="UP001231189"/>
    </source>
</evidence>
<protein>
    <recommendedName>
        <fullName evidence="2">Arabidopsis retrotransposon Orf1 C-terminal domain-containing protein</fullName>
    </recommendedName>
</protein>
<feature type="compositionally biased region" description="Basic and acidic residues" evidence="1">
    <location>
        <begin position="228"/>
        <end position="237"/>
    </location>
</feature>
<feature type="compositionally biased region" description="Basic and acidic residues" evidence="1">
    <location>
        <begin position="175"/>
        <end position="192"/>
    </location>
</feature>
<sequence length="736" mass="82873">MVYERNKKAKGDPPLRQQSKRGLQHPAGQRPGRTGPCAGRFRSAARSTRRWAGRPGANRPLRSCHPEWLLEDTELPPVSVRSATRFGPAGPVTGPVGTGARPGALAPTGLCADAFREEYCVTLQPSGLDLPPGLDWRVRSASDAPVFVTASKEKHAYEIGTRGGATTQDPLYPEGHPKRVEQDSQRADDTRIKSKKKKKKENRTPVESSDPAVDPNSISISDAETESGNEKSEASDKEEVEEAEVAPEKQPKNMKYTKEDFIANKHGKEREPWVQKPMPFPDKKHKSREEEHFNRFCEWMKPMYLQIPLTDAIKLPPYSKYMKDIVSNKRKIPNAEISTMLANYSFNGKVPKKLGDPEKSMNQHNFGEFFEGEPRRSSRPSRSSTRIRRSYNEDDIAPDIGDRDFGDANACTYPCYDFLNDAEICGDFLHLVDKAGLTSYVRNEVPQYALLTKIFTKSFKLKSREYGSTVSFKIYDRPIVMLLTEFCSILGLGVFGVDKKISNGPAELAGVYREVTGDDTRSSQRGKIRNVQFPVVRYFTYFLVTSVLGRENTSNISNHHLAFLDAAINESPKYNLGALIARRLSAKGPGYGGIIATRALLHYDLHVDPTDTLMVSPRLDLAAMKMHHFVTNDSTFGNLMYRLFFADREERHLPLPRQSLFSVVNRPLFVTLERVEEELRVLGFHEQHDPEPQEYQEAPPVDYTVYYPGASSSSHPEDGATSEYIPAPTTSWDPWY</sequence>
<feature type="region of interest" description="Disordered" evidence="1">
    <location>
        <begin position="1"/>
        <end position="65"/>
    </location>
</feature>
<dbReference type="Proteomes" id="UP001231189">
    <property type="component" value="Unassembled WGS sequence"/>
</dbReference>
<proteinExistence type="predicted"/>